<dbReference type="GO" id="GO:0004066">
    <property type="term" value="F:asparagine synthase (glutamine-hydrolyzing) activity"/>
    <property type="evidence" value="ECO:0007669"/>
    <property type="project" value="InterPro"/>
</dbReference>
<dbReference type="PANTHER" id="PTHR11772">
    <property type="entry name" value="ASPARAGINE SYNTHETASE"/>
    <property type="match status" value="1"/>
</dbReference>
<proteinExistence type="predicted"/>
<dbReference type="EMBL" id="UINC01017551">
    <property type="protein sequence ID" value="SVA72902.1"/>
    <property type="molecule type" value="Genomic_DNA"/>
</dbReference>
<dbReference type="InterPro" id="IPR014729">
    <property type="entry name" value="Rossmann-like_a/b/a_fold"/>
</dbReference>
<accession>A0A381Y8E5</accession>
<gene>
    <name evidence="4" type="ORF">METZ01_LOCUS125756</name>
</gene>
<dbReference type="GO" id="GO:0005829">
    <property type="term" value="C:cytosol"/>
    <property type="evidence" value="ECO:0007669"/>
    <property type="project" value="TreeGrafter"/>
</dbReference>
<evidence type="ECO:0000256" key="1">
    <source>
        <dbReference type="ARBA" id="ARBA00022741"/>
    </source>
</evidence>
<dbReference type="PANTHER" id="PTHR11772:SF2">
    <property type="entry name" value="ASPARAGINE SYNTHETASE [GLUTAMINE-HYDROLYZING]"/>
    <property type="match status" value="1"/>
</dbReference>
<reference evidence="4" key="1">
    <citation type="submission" date="2018-05" db="EMBL/GenBank/DDBJ databases">
        <authorList>
            <person name="Lanie J.A."/>
            <person name="Ng W.-L."/>
            <person name="Kazmierczak K.M."/>
            <person name="Andrzejewski T.M."/>
            <person name="Davidsen T.M."/>
            <person name="Wayne K.J."/>
            <person name="Tettelin H."/>
            <person name="Glass J.I."/>
            <person name="Rusch D."/>
            <person name="Podicherti R."/>
            <person name="Tsui H.-C.T."/>
            <person name="Winkler M.E."/>
        </authorList>
    </citation>
    <scope>NUCLEOTIDE SEQUENCE</scope>
</reference>
<name>A0A381Y8E5_9ZZZZ</name>
<keyword evidence="1" id="KW-0547">Nucleotide-binding</keyword>
<evidence type="ECO:0000256" key="2">
    <source>
        <dbReference type="ARBA" id="ARBA00022840"/>
    </source>
</evidence>
<feature type="non-terminal residue" evidence="4">
    <location>
        <position position="1"/>
    </location>
</feature>
<protein>
    <recommendedName>
        <fullName evidence="3">Asparagine synthetase domain-containing protein</fullName>
    </recommendedName>
</protein>
<dbReference type="GO" id="GO:0006529">
    <property type="term" value="P:asparagine biosynthetic process"/>
    <property type="evidence" value="ECO:0007669"/>
    <property type="project" value="InterPro"/>
</dbReference>
<dbReference type="Gene3D" id="3.40.50.620">
    <property type="entry name" value="HUPs"/>
    <property type="match status" value="1"/>
</dbReference>
<dbReference type="AlphaFoldDB" id="A0A381Y8E5"/>
<evidence type="ECO:0000259" key="3">
    <source>
        <dbReference type="Pfam" id="PF00733"/>
    </source>
</evidence>
<dbReference type="GO" id="GO:0005524">
    <property type="term" value="F:ATP binding"/>
    <property type="evidence" value="ECO:0007669"/>
    <property type="project" value="UniProtKB-KW"/>
</dbReference>
<dbReference type="CDD" id="cd01991">
    <property type="entry name" value="Asn_synthase_B_C"/>
    <property type="match status" value="1"/>
</dbReference>
<sequence>VDDASIVQLASVLEAAVAGAVDGPVSVAFSGGIDSSLIAMLASRHVEVELLAAGTPGAHDLAAAEESAALLNLNIVRLEISPTQMAMAGHELAATAALSRQEVEFLLPFWLVAREATHSLLLCGQGADELFGGYARFRRDGATPNLATEVVELQARLPQREQVLARHFGRRVACPFLNGKVITAAEAFPQSERIAAPGKAPLRAAAARLGLPVAIVQRPKKAAQYGSGAQKALRSAQQQRLALTLRFPSAAIAKAVAAATGPDNGGWVTLERNGVTLEAQIAAASVGSLREAAEDFLACAALAAKVAEKD</sequence>
<keyword evidence="2" id="KW-0067">ATP-binding</keyword>
<dbReference type="InterPro" id="IPR050795">
    <property type="entry name" value="Asn_Synthetase"/>
</dbReference>
<evidence type="ECO:0000313" key="4">
    <source>
        <dbReference type="EMBL" id="SVA72902.1"/>
    </source>
</evidence>
<dbReference type="SUPFAM" id="SSF52402">
    <property type="entry name" value="Adenine nucleotide alpha hydrolases-like"/>
    <property type="match status" value="1"/>
</dbReference>
<dbReference type="Pfam" id="PF00733">
    <property type="entry name" value="Asn_synthase"/>
    <property type="match status" value="1"/>
</dbReference>
<dbReference type="NCBIfam" id="NF011470">
    <property type="entry name" value="PRK14887.1"/>
    <property type="match status" value="1"/>
</dbReference>
<dbReference type="InterPro" id="IPR001962">
    <property type="entry name" value="Asn_synthase"/>
</dbReference>
<feature type="domain" description="Asparagine synthetase" evidence="3">
    <location>
        <begin position="9"/>
        <end position="167"/>
    </location>
</feature>
<organism evidence="4">
    <name type="scientific">marine metagenome</name>
    <dbReference type="NCBI Taxonomy" id="408172"/>
    <lineage>
        <taxon>unclassified sequences</taxon>
        <taxon>metagenomes</taxon>
        <taxon>ecological metagenomes</taxon>
    </lineage>
</organism>